<feature type="chain" id="PRO_5005894716" evidence="2">
    <location>
        <begin position="22"/>
        <end position="148"/>
    </location>
</feature>
<dbReference type="WBParaSite" id="SPAL_0000814600.1">
    <property type="protein sequence ID" value="SPAL_0000814600.1"/>
    <property type="gene ID" value="SPAL_0000814600"/>
</dbReference>
<evidence type="ECO:0000256" key="2">
    <source>
        <dbReference type="SAM" id="SignalP"/>
    </source>
</evidence>
<feature type="signal peptide" evidence="2">
    <location>
        <begin position="1"/>
        <end position="21"/>
    </location>
</feature>
<name>A0A0N5BQI1_STREA</name>
<reference evidence="4" key="1">
    <citation type="submission" date="2017-02" db="UniProtKB">
        <authorList>
            <consortium name="WormBaseParasite"/>
        </authorList>
    </citation>
    <scope>IDENTIFICATION</scope>
</reference>
<organism evidence="3 4">
    <name type="scientific">Strongyloides papillosus</name>
    <name type="common">Intestinal threadworm</name>
    <dbReference type="NCBI Taxonomy" id="174720"/>
    <lineage>
        <taxon>Eukaryota</taxon>
        <taxon>Metazoa</taxon>
        <taxon>Ecdysozoa</taxon>
        <taxon>Nematoda</taxon>
        <taxon>Chromadorea</taxon>
        <taxon>Rhabditida</taxon>
        <taxon>Tylenchina</taxon>
        <taxon>Panagrolaimomorpha</taxon>
        <taxon>Strongyloidoidea</taxon>
        <taxon>Strongyloididae</taxon>
        <taxon>Strongyloides</taxon>
    </lineage>
</organism>
<feature type="region of interest" description="Disordered" evidence="1">
    <location>
        <begin position="128"/>
        <end position="148"/>
    </location>
</feature>
<dbReference type="Proteomes" id="UP000046392">
    <property type="component" value="Unplaced"/>
</dbReference>
<accession>A0A0N5BQI1</accession>
<evidence type="ECO:0000313" key="4">
    <source>
        <dbReference type="WBParaSite" id="SPAL_0000814600.1"/>
    </source>
</evidence>
<sequence>MKSIALVFTFVVLINFFLTESFEIRRSLDSNNENNDNSLMPVILNDDEDMSVINKRSKGKGKQTDSNSKDNSNSKKDKKKKRKHLRRRKESYEDRMLRVLAKAIKNLASGIAKLTLDVQMRLNGALTNSSSKTINSTSITAKPTNKRQ</sequence>
<feature type="compositionally biased region" description="Low complexity" evidence="1">
    <location>
        <begin position="29"/>
        <end position="39"/>
    </location>
</feature>
<keyword evidence="2" id="KW-0732">Signal</keyword>
<keyword evidence="3" id="KW-1185">Reference proteome</keyword>
<feature type="region of interest" description="Disordered" evidence="1">
    <location>
        <begin position="29"/>
        <end position="91"/>
    </location>
</feature>
<dbReference type="AlphaFoldDB" id="A0A0N5BQI1"/>
<proteinExistence type="predicted"/>
<protein>
    <submittedName>
        <fullName evidence="4">Uncharacterized protein</fullName>
    </submittedName>
</protein>
<feature type="compositionally biased region" description="Low complexity" evidence="1">
    <location>
        <begin position="128"/>
        <end position="140"/>
    </location>
</feature>
<evidence type="ECO:0000313" key="3">
    <source>
        <dbReference type="Proteomes" id="UP000046392"/>
    </source>
</evidence>
<feature type="compositionally biased region" description="Basic residues" evidence="1">
    <location>
        <begin position="76"/>
        <end position="89"/>
    </location>
</feature>
<evidence type="ECO:0000256" key="1">
    <source>
        <dbReference type="SAM" id="MobiDB-lite"/>
    </source>
</evidence>